<dbReference type="EMBL" id="CP000584">
    <property type="protein sequence ID" value="ABO95454.1"/>
    <property type="molecule type" value="Genomic_DNA"/>
</dbReference>
<dbReference type="eggNOG" id="ENOG502S1AS">
    <property type="taxonomic scope" value="Eukaryota"/>
</dbReference>
<feature type="region of interest" description="Disordered" evidence="1">
    <location>
        <begin position="196"/>
        <end position="239"/>
    </location>
</feature>
<dbReference type="Proteomes" id="UP000001568">
    <property type="component" value="Chromosome 4"/>
</dbReference>
<evidence type="ECO:0000313" key="3">
    <source>
        <dbReference type="Proteomes" id="UP000001568"/>
    </source>
</evidence>
<dbReference type="OrthoDB" id="10251242at2759"/>
<reference evidence="2 3" key="1">
    <citation type="journal article" date="2007" name="Proc. Natl. Acad. Sci. U.S.A.">
        <title>The tiny eukaryote Ostreococcus provides genomic insights into the paradox of plankton speciation.</title>
        <authorList>
            <person name="Palenik B."/>
            <person name="Grimwood J."/>
            <person name="Aerts A."/>
            <person name="Rouze P."/>
            <person name="Salamov A."/>
            <person name="Putnam N."/>
            <person name="Dupont C."/>
            <person name="Jorgensen R."/>
            <person name="Derelle E."/>
            <person name="Rombauts S."/>
            <person name="Zhou K."/>
            <person name="Otillar R."/>
            <person name="Merchant S.S."/>
            <person name="Podell S."/>
            <person name="Gaasterland T."/>
            <person name="Napoli C."/>
            <person name="Gendler K."/>
            <person name="Manuell A."/>
            <person name="Tai V."/>
            <person name="Vallon O."/>
            <person name="Piganeau G."/>
            <person name="Jancek S."/>
            <person name="Heijde M."/>
            <person name="Jabbari K."/>
            <person name="Bowler C."/>
            <person name="Lohr M."/>
            <person name="Robbens S."/>
            <person name="Werner G."/>
            <person name="Dubchak I."/>
            <person name="Pazour G.J."/>
            <person name="Ren Q."/>
            <person name="Paulsen I."/>
            <person name="Delwiche C."/>
            <person name="Schmutz J."/>
            <person name="Rokhsar D."/>
            <person name="Van de Peer Y."/>
            <person name="Moreau H."/>
            <person name="Grigoriev I.V."/>
        </authorList>
    </citation>
    <scope>NUCLEOTIDE SEQUENCE [LARGE SCALE GENOMIC DNA]</scope>
    <source>
        <strain evidence="2 3">CCE9901</strain>
    </source>
</reference>
<evidence type="ECO:0000313" key="2">
    <source>
        <dbReference type="EMBL" id="ABO95454.1"/>
    </source>
</evidence>
<dbReference type="AlphaFoldDB" id="A4RVL4"/>
<protein>
    <submittedName>
        <fullName evidence="2">Uncharacterized protein</fullName>
    </submittedName>
</protein>
<dbReference type="OMA" id="FSMHRFG"/>
<organism evidence="2 3">
    <name type="scientific">Ostreococcus lucimarinus (strain CCE9901)</name>
    <dbReference type="NCBI Taxonomy" id="436017"/>
    <lineage>
        <taxon>Eukaryota</taxon>
        <taxon>Viridiplantae</taxon>
        <taxon>Chlorophyta</taxon>
        <taxon>Mamiellophyceae</taxon>
        <taxon>Mamiellales</taxon>
        <taxon>Bathycoccaceae</taxon>
        <taxon>Ostreococcus</taxon>
    </lineage>
</organism>
<sequence>MPSGERTWPTALIAGFSMHRFGVGVDPKEDTEKKLGAVAPIRKNARLLDICTGLAYTSCMAHARGADVTTIELDRTMTKMCRMNPHSKALFEGEIEQLYGNGADVVKTFEDSCFDVIITDPPTFALAGELYSAEFYADLKRILRPKGKLYHYIGDPKSASGSGVAAGVVRRLKQVGFDAAIDYDAHGIVAAHDRVRLNRTSKDKSPRKSSSKSRGRRVDDASTRRPRRGRRPEDFEDDE</sequence>
<dbReference type="KEGG" id="olu:OSTLU_37177"/>
<dbReference type="HOGENOM" id="CLU_101572_0_0_1"/>
<dbReference type="RefSeq" id="XP_001417161.1">
    <property type="nucleotide sequence ID" value="XM_001417124.1"/>
</dbReference>
<proteinExistence type="predicted"/>
<dbReference type="CDD" id="cd02440">
    <property type="entry name" value="AdoMet_MTases"/>
    <property type="match status" value="1"/>
</dbReference>
<keyword evidence="3" id="KW-1185">Reference proteome</keyword>
<dbReference type="SUPFAM" id="SSF53335">
    <property type="entry name" value="S-adenosyl-L-methionine-dependent methyltransferases"/>
    <property type="match status" value="1"/>
</dbReference>
<dbReference type="Gramene" id="ABO95454">
    <property type="protein sequence ID" value="ABO95454"/>
    <property type="gene ID" value="OSTLU_37177"/>
</dbReference>
<feature type="compositionally biased region" description="Basic and acidic residues" evidence="1">
    <location>
        <begin position="196"/>
        <end position="206"/>
    </location>
</feature>
<evidence type="ECO:0000256" key="1">
    <source>
        <dbReference type="SAM" id="MobiDB-lite"/>
    </source>
</evidence>
<dbReference type="InterPro" id="IPR029063">
    <property type="entry name" value="SAM-dependent_MTases_sf"/>
</dbReference>
<dbReference type="Gene3D" id="3.40.50.150">
    <property type="entry name" value="Vaccinia Virus protein VP39"/>
    <property type="match status" value="1"/>
</dbReference>
<accession>A4RVL4</accession>
<gene>
    <name evidence="2" type="ORF">OSTLU_37177</name>
</gene>
<name>A4RVL4_OSTLU</name>
<dbReference type="Pfam" id="PF01564">
    <property type="entry name" value="Spermine_synth"/>
    <property type="match status" value="1"/>
</dbReference>
<dbReference type="GeneID" id="5001381"/>